<gene>
    <name evidence="1" type="ordered locus">Rpic12D_4683</name>
</gene>
<proteinExistence type="predicted"/>
<dbReference type="AlphaFoldDB" id="C6BQ74"/>
<evidence type="ECO:0000313" key="1">
    <source>
        <dbReference type="EMBL" id="ACS65921.1"/>
    </source>
</evidence>
<sequence>MRKLNASSLADLVRKTEVLGVPVRPLGEASDASDD</sequence>
<dbReference type="HOGENOM" id="CLU_3366842_0_0_4"/>
<organism evidence="1">
    <name type="scientific">Ralstonia pickettii (strain 12D)</name>
    <dbReference type="NCBI Taxonomy" id="428406"/>
    <lineage>
        <taxon>Bacteria</taxon>
        <taxon>Pseudomonadati</taxon>
        <taxon>Pseudomonadota</taxon>
        <taxon>Betaproteobacteria</taxon>
        <taxon>Burkholderiales</taxon>
        <taxon>Burkholderiaceae</taxon>
        <taxon>Ralstonia</taxon>
    </lineage>
</organism>
<reference evidence="1" key="1">
    <citation type="submission" date="2009-06" db="EMBL/GenBank/DDBJ databases">
        <title>Complete sequence plasmid 1 of Ralstonia pickettii 12D.</title>
        <authorList>
            <consortium name="US DOE Joint Genome Institute"/>
            <person name="Lucas S."/>
            <person name="Copeland A."/>
            <person name="Lapidus A."/>
            <person name="Glavina del Rio T."/>
            <person name="Dalin E."/>
            <person name="Tice H."/>
            <person name="Bruce D."/>
            <person name="Goodwin L."/>
            <person name="Pitluck S."/>
            <person name="Sims D."/>
            <person name="Meincke L."/>
            <person name="Brettin T."/>
            <person name="Detter J.C."/>
            <person name="Han C."/>
            <person name="Larimer F."/>
            <person name="Land M."/>
            <person name="Hauser L."/>
            <person name="Kyrpides N."/>
            <person name="Ovchinnikova G."/>
            <person name="Marsh T."/>
            <person name="Richardson P."/>
        </authorList>
    </citation>
    <scope>NUCLEOTIDE SEQUENCE [LARGE SCALE GENOMIC DNA]</scope>
    <source>
        <strain evidence="1">12D</strain>
        <plasmid>12D</plasmid>
        <plasmid evidence="1">pRp12D01</plasmid>
    </source>
</reference>
<name>C6BQ74_RALP1</name>
<geneLocation type="plasmid" evidence="1">
    <name>pRp12D01</name>
</geneLocation>
<dbReference type="EMBL" id="CP001646">
    <property type="protein sequence ID" value="ACS65921.1"/>
    <property type="molecule type" value="Genomic_DNA"/>
</dbReference>
<protein>
    <submittedName>
        <fullName evidence="1">Uncharacterized protein</fullName>
    </submittedName>
</protein>
<accession>C6BQ74</accession>
<keyword evidence="1" id="KW-0614">Plasmid</keyword>
<dbReference type="KEGG" id="rpf:Rpic12D_4683"/>